<protein>
    <recommendedName>
        <fullName evidence="3">Secreted protein</fullName>
    </recommendedName>
</protein>
<name>A0AAW2FKX8_9HYME</name>
<evidence type="ECO:0000313" key="1">
    <source>
        <dbReference type="EMBL" id="KAL0115895.1"/>
    </source>
</evidence>
<dbReference type="AlphaFoldDB" id="A0AAW2FKX8"/>
<dbReference type="Proteomes" id="UP001430953">
    <property type="component" value="Unassembled WGS sequence"/>
</dbReference>
<keyword evidence="2" id="KW-1185">Reference proteome</keyword>
<dbReference type="EMBL" id="JADYXP020000010">
    <property type="protein sequence ID" value="KAL0115895.1"/>
    <property type="molecule type" value="Genomic_DNA"/>
</dbReference>
<proteinExistence type="predicted"/>
<evidence type="ECO:0008006" key="3">
    <source>
        <dbReference type="Google" id="ProtNLM"/>
    </source>
</evidence>
<reference evidence="1 2" key="1">
    <citation type="submission" date="2023-03" db="EMBL/GenBank/DDBJ databases">
        <title>High recombination rates correlate with genetic variation in Cardiocondyla obscurior ants.</title>
        <authorList>
            <person name="Errbii M."/>
        </authorList>
    </citation>
    <scope>NUCLEOTIDE SEQUENCE [LARGE SCALE GENOMIC DNA]</scope>
    <source>
        <strain evidence="1">Alpha-2009</strain>
        <tissue evidence="1">Whole body</tissue>
    </source>
</reference>
<organism evidence="1 2">
    <name type="scientific">Cardiocondyla obscurior</name>
    <dbReference type="NCBI Taxonomy" id="286306"/>
    <lineage>
        <taxon>Eukaryota</taxon>
        <taxon>Metazoa</taxon>
        <taxon>Ecdysozoa</taxon>
        <taxon>Arthropoda</taxon>
        <taxon>Hexapoda</taxon>
        <taxon>Insecta</taxon>
        <taxon>Pterygota</taxon>
        <taxon>Neoptera</taxon>
        <taxon>Endopterygota</taxon>
        <taxon>Hymenoptera</taxon>
        <taxon>Apocrita</taxon>
        <taxon>Aculeata</taxon>
        <taxon>Formicoidea</taxon>
        <taxon>Formicidae</taxon>
        <taxon>Myrmicinae</taxon>
        <taxon>Cardiocondyla</taxon>
    </lineage>
</organism>
<sequence length="166" mass="19395">MYYILYVYIFICTCLQSYVRLCLPHFERYQKFEMLGILYVRLTNNARTCNARPLAPFIFRHTARLEFLIAGHQSARFNAVISLDDKSLFTGWLSPEGGTQLSVSFTKSQGVTYHFQEFALRRIAPIMFSPKKYVDFPPGKNILARFVYMWNAMLNIPRSFHLIKAS</sequence>
<comment type="caution">
    <text evidence="1">The sequence shown here is derived from an EMBL/GenBank/DDBJ whole genome shotgun (WGS) entry which is preliminary data.</text>
</comment>
<evidence type="ECO:0000313" key="2">
    <source>
        <dbReference type="Proteomes" id="UP001430953"/>
    </source>
</evidence>
<gene>
    <name evidence="1" type="ORF">PUN28_011049</name>
</gene>
<accession>A0AAW2FKX8</accession>